<feature type="region of interest" description="Disordered" evidence="3">
    <location>
        <begin position="136"/>
        <end position="199"/>
    </location>
</feature>
<dbReference type="Pfam" id="PF10254">
    <property type="entry name" value="Pacs-1"/>
    <property type="match status" value="1"/>
</dbReference>
<dbReference type="InterPro" id="IPR057541">
    <property type="entry name" value="PACS1/2_N"/>
</dbReference>
<dbReference type="Proteomes" id="UP001177744">
    <property type="component" value="Unassembled WGS sequence"/>
</dbReference>
<feature type="domain" description="Phosphofurin acidic cluster sorting protein 1/2 C-terminal" evidence="4">
    <location>
        <begin position="1"/>
        <end position="44"/>
    </location>
</feature>
<organism evidence="6 7">
    <name type="scientific">Cnephaeus nilssonii</name>
    <name type="common">Northern bat</name>
    <name type="synonym">Eptesicus nilssonii</name>
    <dbReference type="NCBI Taxonomy" id="3371016"/>
    <lineage>
        <taxon>Eukaryota</taxon>
        <taxon>Metazoa</taxon>
        <taxon>Chordata</taxon>
        <taxon>Craniata</taxon>
        <taxon>Vertebrata</taxon>
        <taxon>Euteleostomi</taxon>
        <taxon>Mammalia</taxon>
        <taxon>Eutheria</taxon>
        <taxon>Laurasiatheria</taxon>
        <taxon>Chiroptera</taxon>
        <taxon>Yangochiroptera</taxon>
        <taxon>Vespertilionidae</taxon>
        <taxon>Cnephaeus</taxon>
    </lineage>
</organism>
<reference evidence="6" key="1">
    <citation type="submission" date="2023-06" db="EMBL/GenBank/DDBJ databases">
        <title>Reference genome for the Northern bat (Eptesicus nilssonii), a most northern bat species.</title>
        <authorList>
            <person name="Laine V.N."/>
            <person name="Pulliainen A.T."/>
            <person name="Lilley T.M."/>
        </authorList>
    </citation>
    <scope>NUCLEOTIDE SEQUENCE</scope>
    <source>
        <strain evidence="6">BLF_Eptnil</strain>
        <tissue evidence="6">Kidney</tissue>
    </source>
</reference>
<dbReference type="EMBL" id="JAULJE010000020">
    <property type="protein sequence ID" value="KAK1331486.1"/>
    <property type="molecule type" value="Genomic_DNA"/>
</dbReference>
<feature type="domain" description="Phosphofurin acidic cluster sorting protein 1/2 N-terminal C2" evidence="5">
    <location>
        <begin position="216"/>
        <end position="376"/>
    </location>
</feature>
<gene>
    <name evidence="6" type="ORF">QTO34_009443</name>
</gene>
<dbReference type="PANTHER" id="PTHR13280">
    <property type="entry name" value="PHOSPHOFURIN ACIDIC CLUSTER SORTING PROTEIN"/>
    <property type="match status" value="1"/>
</dbReference>
<evidence type="ECO:0000313" key="6">
    <source>
        <dbReference type="EMBL" id="KAK1331486.1"/>
    </source>
</evidence>
<dbReference type="InterPro" id="IPR019381">
    <property type="entry name" value="PACS1/2_C"/>
</dbReference>
<dbReference type="GO" id="GO:0044325">
    <property type="term" value="F:transmembrane transporter binding"/>
    <property type="evidence" value="ECO:0007669"/>
    <property type="project" value="TreeGrafter"/>
</dbReference>
<protein>
    <submittedName>
        <fullName evidence="6">Uncharacterized protein</fullName>
    </submittedName>
</protein>
<evidence type="ECO:0000256" key="3">
    <source>
        <dbReference type="SAM" id="MobiDB-lite"/>
    </source>
</evidence>
<evidence type="ECO:0000259" key="4">
    <source>
        <dbReference type="Pfam" id="PF10254"/>
    </source>
</evidence>
<comment type="similarity">
    <text evidence="1">Belongs to the PACS family.</text>
</comment>
<feature type="compositionally biased region" description="Polar residues" evidence="3">
    <location>
        <begin position="141"/>
        <end position="150"/>
    </location>
</feature>
<evidence type="ECO:0000256" key="2">
    <source>
        <dbReference type="ARBA" id="ARBA00022553"/>
    </source>
</evidence>
<dbReference type="GO" id="GO:0072659">
    <property type="term" value="P:protein localization to plasma membrane"/>
    <property type="evidence" value="ECO:0007669"/>
    <property type="project" value="TreeGrafter"/>
</dbReference>
<evidence type="ECO:0000259" key="5">
    <source>
        <dbReference type="Pfam" id="PF25332"/>
    </source>
</evidence>
<keyword evidence="2" id="KW-0597">Phosphoprotein</keyword>
<feature type="region of interest" description="Disordered" evidence="3">
    <location>
        <begin position="458"/>
        <end position="509"/>
    </location>
</feature>
<sequence length="706" mass="78782">MTGLTEEKKKKVLFLPKKTKDKVVESKSQCLEGIGRLVCRASTSRTGCGSSSKNSLVVGGQAGSAELENHGRTFVPPKRCGTIYLPGEHPAPPQHSGPRPPACFIGALVPGDPAVRVVSRLCRRFNTRARHLWPFSRRSRQSSAQENGQEPTDGVLNSMPLQEAQVPYPSSRMKHGRREEKPSTLSRKRTGKVPAAAASSRNVGLASTSTVLKTQVPQKLFATWVVDYSNPTCVPRWCSLTLKKLVIFKKLAKDLKSVVISLKMQDCKGILRSQEIVLPPRGPVQTDLALTFSLQYSHFLKGEANELQVMLEQRKLYKNRAVLEYKTLAKGTIHMAEVMQQNPKCGQMLSLYSSVKESSTKVAEIWISSLCSQPIEPEHGVRQASPKAKSAGNYTEGQDESSFSDREASCSRKHRQDLHKVDFEKEKPKKQRRSIRGNVKRKVLALFHRSKVSERGRRCDMMGNPRKSDPYMEDDESVLSVPRPKLRPYLKGLSDSSSQTEMWGSHSDRTQTEPLSMAHMPEKAWALGAKQPSDTENAFVAYSTPTSKVDKIRMTCLSGPPIDHEDRARQSSPKAESSDTYYECKCEDFFSQLEASSNDAHRQDQEEDDFNEGNLVDRRNTMTGQQTYHEKVLLWLHTVQVSEEDLDPEQDPGEHVLEVEEDLDLLYDMLENPSDSGPDIGMMTASSAPPHLSSGHTSKACLACQT</sequence>
<evidence type="ECO:0000313" key="7">
    <source>
        <dbReference type="Proteomes" id="UP001177744"/>
    </source>
</evidence>
<feature type="region of interest" description="Disordered" evidence="3">
    <location>
        <begin position="377"/>
        <end position="436"/>
    </location>
</feature>
<proteinExistence type="inferred from homology"/>
<feature type="compositionally biased region" description="Basic and acidic residues" evidence="3">
    <location>
        <begin position="418"/>
        <end position="427"/>
    </location>
</feature>
<keyword evidence="7" id="KW-1185">Reference proteome</keyword>
<evidence type="ECO:0000256" key="1">
    <source>
        <dbReference type="ARBA" id="ARBA00008590"/>
    </source>
</evidence>
<name>A0AA40LFE0_CNENI</name>
<dbReference type="Pfam" id="PF25332">
    <property type="entry name" value="C2_PACS_N"/>
    <property type="match status" value="1"/>
</dbReference>
<accession>A0AA40LFE0</accession>
<comment type="caution">
    <text evidence="6">The sequence shown here is derived from an EMBL/GenBank/DDBJ whole genome shotgun (WGS) entry which is preliminary data.</text>
</comment>
<dbReference type="PANTHER" id="PTHR13280:SF15">
    <property type="entry name" value="PHOSPHOFURIN ACIDIC CLUSTER SORTING PROTEIN 2"/>
    <property type="match status" value="1"/>
</dbReference>
<feature type="compositionally biased region" description="Basic and acidic residues" evidence="3">
    <location>
        <begin position="458"/>
        <end position="470"/>
    </location>
</feature>
<dbReference type="AlphaFoldDB" id="A0AA40LFE0"/>
<feature type="region of interest" description="Disordered" evidence="3">
    <location>
        <begin position="557"/>
        <end position="578"/>
    </location>
</feature>